<dbReference type="NCBIfam" id="TIGR00054">
    <property type="entry name" value="RIP metalloprotease RseP"/>
    <property type="match status" value="1"/>
</dbReference>
<keyword evidence="7 11" id="KW-0862">Zinc</keyword>
<evidence type="ECO:0000256" key="10">
    <source>
        <dbReference type="ARBA" id="ARBA00023136"/>
    </source>
</evidence>
<evidence type="ECO:0000313" key="13">
    <source>
        <dbReference type="EMBL" id="TXC85274.1"/>
    </source>
</evidence>
<reference evidence="13 14" key="1">
    <citation type="submission" date="2019-08" db="EMBL/GenBank/DDBJ databases">
        <title>Genome of Luteibaculum oceani JCM 18817.</title>
        <authorList>
            <person name="Bowman J.P."/>
        </authorList>
    </citation>
    <scope>NUCLEOTIDE SEQUENCE [LARGE SCALE GENOMIC DNA]</scope>
    <source>
        <strain evidence="13 14">JCM 18817</strain>
    </source>
</reference>
<accession>A0A5C6VKP4</accession>
<feature type="transmembrane region" description="Helical" evidence="11">
    <location>
        <begin position="414"/>
        <end position="435"/>
    </location>
</feature>
<evidence type="ECO:0000256" key="9">
    <source>
        <dbReference type="ARBA" id="ARBA00023049"/>
    </source>
</evidence>
<keyword evidence="14" id="KW-1185">Reference proteome</keyword>
<keyword evidence="11" id="KW-0479">Metal-binding</keyword>
<evidence type="ECO:0000313" key="14">
    <source>
        <dbReference type="Proteomes" id="UP000321168"/>
    </source>
</evidence>
<dbReference type="Gene3D" id="2.30.42.10">
    <property type="match status" value="1"/>
</dbReference>
<dbReference type="InterPro" id="IPR004387">
    <property type="entry name" value="Pept_M50_Zn"/>
</dbReference>
<keyword evidence="9 11" id="KW-0482">Metalloprotease</keyword>
<keyword evidence="10 11" id="KW-0472">Membrane</keyword>
<organism evidence="13 14">
    <name type="scientific">Luteibaculum oceani</name>
    <dbReference type="NCBI Taxonomy" id="1294296"/>
    <lineage>
        <taxon>Bacteria</taxon>
        <taxon>Pseudomonadati</taxon>
        <taxon>Bacteroidota</taxon>
        <taxon>Flavobacteriia</taxon>
        <taxon>Flavobacteriales</taxon>
        <taxon>Luteibaculaceae</taxon>
        <taxon>Luteibaculum</taxon>
    </lineage>
</organism>
<name>A0A5C6VKP4_9FLAO</name>
<evidence type="ECO:0000256" key="7">
    <source>
        <dbReference type="ARBA" id="ARBA00022833"/>
    </source>
</evidence>
<keyword evidence="8 11" id="KW-1133">Transmembrane helix</keyword>
<comment type="cofactor">
    <cofactor evidence="1 11">
        <name>Zn(2+)</name>
        <dbReference type="ChEBI" id="CHEBI:29105"/>
    </cofactor>
</comment>
<sequence length="444" mass="49180">MEFSVILIKAAQLILSLSILIVLHELGHFIPARLFGTRVEKFYLFFDWKFSLLKFKKGDTEYGIGWIPLGGYVKISGMIDESMDKEQLAKDPEPYEFRSKPAWQRLIIMLGGVTVNLILGFFIYAMVLFAYGSDKLPLKSAEFGMEYAELLQEQGFVNGDKLVKIGDKEVKYFSEVNAALIIEDYNSVTVERNGTIQEIEIAPDFKEKLIEANPRSPVLQPRIPFLIDSVLPNSLASKAGLLKGDRIVKADSDSALMLMEVRERIGKAKGDTILLGVISSSGDYRQLKVTPDTSGTIGVFMAPPTRFLEVEKVNYSFAEAIPAGFNLCISTLTNYVRSLKLLGTKAGASSIGGFGSIGNLFPATWDWESFWRLTAFISIVLAFMNVLPIPALDGGHVIFLLWEIISGKKPPQKVLEVAQTIGMVLLLALLLFANINDIIKGIFG</sequence>
<dbReference type="CDD" id="cd06163">
    <property type="entry name" value="S2P-M50_PDZ_RseP-like"/>
    <property type="match status" value="1"/>
</dbReference>
<proteinExistence type="inferred from homology"/>
<gene>
    <name evidence="13" type="primary">rseP</name>
    <name evidence="13" type="ORF">FRX97_01230</name>
</gene>
<evidence type="ECO:0000256" key="6">
    <source>
        <dbReference type="ARBA" id="ARBA00022801"/>
    </source>
</evidence>
<dbReference type="RefSeq" id="WP_147012550.1">
    <property type="nucleotide sequence ID" value="NZ_VORB01000001.1"/>
</dbReference>
<comment type="caution">
    <text evidence="13">The sequence shown here is derived from an EMBL/GenBank/DDBJ whole genome shotgun (WGS) entry which is preliminary data.</text>
</comment>
<evidence type="ECO:0000259" key="12">
    <source>
        <dbReference type="Pfam" id="PF02163"/>
    </source>
</evidence>
<dbReference type="AlphaFoldDB" id="A0A5C6VKP4"/>
<dbReference type="GO" id="GO:0006508">
    <property type="term" value="P:proteolysis"/>
    <property type="evidence" value="ECO:0007669"/>
    <property type="project" value="UniProtKB-KW"/>
</dbReference>
<feature type="domain" description="Peptidase M50" evidence="12">
    <location>
        <begin position="13"/>
        <end position="429"/>
    </location>
</feature>
<dbReference type="GO" id="GO:0016020">
    <property type="term" value="C:membrane"/>
    <property type="evidence" value="ECO:0007669"/>
    <property type="project" value="UniProtKB-SubCell"/>
</dbReference>
<comment type="similarity">
    <text evidence="3 11">Belongs to the peptidase M50B family.</text>
</comment>
<dbReference type="GO" id="GO:0046872">
    <property type="term" value="F:metal ion binding"/>
    <property type="evidence" value="ECO:0007669"/>
    <property type="project" value="UniProtKB-KW"/>
</dbReference>
<dbReference type="EC" id="3.4.24.-" evidence="11"/>
<evidence type="ECO:0000256" key="5">
    <source>
        <dbReference type="ARBA" id="ARBA00022692"/>
    </source>
</evidence>
<feature type="transmembrane region" description="Helical" evidence="11">
    <location>
        <begin position="106"/>
        <end position="131"/>
    </location>
</feature>
<protein>
    <recommendedName>
        <fullName evidence="11">Zinc metalloprotease</fullName>
        <ecNumber evidence="11">3.4.24.-</ecNumber>
    </recommendedName>
</protein>
<dbReference type="PANTHER" id="PTHR42837">
    <property type="entry name" value="REGULATOR OF SIGMA-E PROTEASE RSEP"/>
    <property type="match status" value="1"/>
</dbReference>
<evidence type="ECO:0000256" key="2">
    <source>
        <dbReference type="ARBA" id="ARBA00004141"/>
    </source>
</evidence>
<evidence type="ECO:0000256" key="11">
    <source>
        <dbReference type="RuleBase" id="RU362031"/>
    </source>
</evidence>
<dbReference type="OrthoDB" id="9782003at2"/>
<dbReference type="Proteomes" id="UP000321168">
    <property type="component" value="Unassembled WGS sequence"/>
</dbReference>
<evidence type="ECO:0000256" key="8">
    <source>
        <dbReference type="ARBA" id="ARBA00022989"/>
    </source>
</evidence>
<evidence type="ECO:0000256" key="1">
    <source>
        <dbReference type="ARBA" id="ARBA00001947"/>
    </source>
</evidence>
<feature type="transmembrane region" description="Helical" evidence="11">
    <location>
        <begin position="376"/>
        <end position="402"/>
    </location>
</feature>
<dbReference type="EMBL" id="VORB01000001">
    <property type="protein sequence ID" value="TXC85274.1"/>
    <property type="molecule type" value="Genomic_DNA"/>
</dbReference>
<keyword evidence="4 13" id="KW-0645">Protease</keyword>
<keyword evidence="5 11" id="KW-0812">Transmembrane</keyword>
<dbReference type="Pfam" id="PF02163">
    <property type="entry name" value="Peptidase_M50"/>
    <property type="match status" value="1"/>
</dbReference>
<keyword evidence="6 11" id="KW-0378">Hydrolase</keyword>
<dbReference type="GO" id="GO:0004222">
    <property type="term" value="F:metalloendopeptidase activity"/>
    <property type="evidence" value="ECO:0007669"/>
    <property type="project" value="InterPro"/>
</dbReference>
<dbReference type="PANTHER" id="PTHR42837:SF2">
    <property type="entry name" value="MEMBRANE METALLOPROTEASE ARASP2, CHLOROPLASTIC-RELATED"/>
    <property type="match status" value="1"/>
</dbReference>
<dbReference type="SUPFAM" id="SSF50156">
    <property type="entry name" value="PDZ domain-like"/>
    <property type="match status" value="2"/>
</dbReference>
<dbReference type="InterPro" id="IPR036034">
    <property type="entry name" value="PDZ_sf"/>
</dbReference>
<evidence type="ECO:0000256" key="4">
    <source>
        <dbReference type="ARBA" id="ARBA00022670"/>
    </source>
</evidence>
<dbReference type="InterPro" id="IPR008915">
    <property type="entry name" value="Peptidase_M50"/>
</dbReference>
<evidence type="ECO:0000256" key="3">
    <source>
        <dbReference type="ARBA" id="ARBA00007931"/>
    </source>
</evidence>
<comment type="subcellular location">
    <subcellularLocation>
        <location evidence="2">Membrane</location>
        <topology evidence="2">Multi-pass membrane protein</topology>
    </subcellularLocation>
</comment>